<comment type="caution">
    <text evidence="1">The sequence shown here is derived from an EMBL/GenBank/DDBJ whole genome shotgun (WGS) entry which is preliminary data.</text>
</comment>
<sequence>MLVVESSNATLPRFQSPSPAAGVMGCALSVGDPAFALAVKTPDMAMGPMWPEDFVNACGVGNKSGSLVAEYRPAKQSKFFMWRAFKSHRKDHGNERMKCRGGLVVDTHNALLRRITLSTKCKSMLGA</sequence>
<proteinExistence type="predicted"/>
<dbReference type="Proteomes" id="UP001151760">
    <property type="component" value="Unassembled WGS sequence"/>
</dbReference>
<accession>A0ABQ5E815</accession>
<reference evidence="1" key="1">
    <citation type="journal article" date="2022" name="Int. J. Mol. Sci.">
        <title>Draft Genome of Tanacetum Coccineum: Genomic Comparison of Closely Related Tanacetum-Family Plants.</title>
        <authorList>
            <person name="Yamashiro T."/>
            <person name="Shiraishi A."/>
            <person name="Nakayama K."/>
            <person name="Satake H."/>
        </authorList>
    </citation>
    <scope>NUCLEOTIDE SEQUENCE</scope>
</reference>
<reference evidence="1" key="2">
    <citation type="submission" date="2022-01" db="EMBL/GenBank/DDBJ databases">
        <authorList>
            <person name="Yamashiro T."/>
            <person name="Shiraishi A."/>
            <person name="Satake H."/>
            <person name="Nakayama K."/>
        </authorList>
    </citation>
    <scope>NUCLEOTIDE SEQUENCE</scope>
</reference>
<evidence type="ECO:0000313" key="1">
    <source>
        <dbReference type="EMBL" id="GJT47026.1"/>
    </source>
</evidence>
<evidence type="ECO:0000313" key="2">
    <source>
        <dbReference type="Proteomes" id="UP001151760"/>
    </source>
</evidence>
<dbReference type="EMBL" id="BQNB010016034">
    <property type="protein sequence ID" value="GJT47026.1"/>
    <property type="molecule type" value="Genomic_DNA"/>
</dbReference>
<gene>
    <name evidence="1" type="ORF">Tco_0955741</name>
</gene>
<protein>
    <submittedName>
        <fullName evidence="1">GATA transcription factor 9</fullName>
    </submittedName>
</protein>
<keyword evidence="2" id="KW-1185">Reference proteome</keyword>
<name>A0ABQ5E815_9ASTR</name>
<organism evidence="1 2">
    <name type="scientific">Tanacetum coccineum</name>
    <dbReference type="NCBI Taxonomy" id="301880"/>
    <lineage>
        <taxon>Eukaryota</taxon>
        <taxon>Viridiplantae</taxon>
        <taxon>Streptophyta</taxon>
        <taxon>Embryophyta</taxon>
        <taxon>Tracheophyta</taxon>
        <taxon>Spermatophyta</taxon>
        <taxon>Magnoliopsida</taxon>
        <taxon>eudicotyledons</taxon>
        <taxon>Gunneridae</taxon>
        <taxon>Pentapetalae</taxon>
        <taxon>asterids</taxon>
        <taxon>campanulids</taxon>
        <taxon>Asterales</taxon>
        <taxon>Asteraceae</taxon>
        <taxon>Asteroideae</taxon>
        <taxon>Anthemideae</taxon>
        <taxon>Anthemidinae</taxon>
        <taxon>Tanacetum</taxon>
    </lineage>
</organism>